<protein>
    <recommendedName>
        <fullName evidence="4">Secreted protein</fullName>
    </recommendedName>
</protein>
<proteinExistence type="predicted"/>
<reference evidence="2" key="1">
    <citation type="submission" date="2023-06" db="EMBL/GenBank/DDBJ databases">
        <title>Genome-scale phylogeny and comparative genomics of the fungal order Sordariales.</title>
        <authorList>
            <consortium name="Lawrence Berkeley National Laboratory"/>
            <person name="Hensen N."/>
            <person name="Bonometti L."/>
            <person name="Westerberg I."/>
            <person name="Brannstrom I.O."/>
            <person name="Guillou S."/>
            <person name="Cros-Aarteil S."/>
            <person name="Calhoun S."/>
            <person name="Haridas S."/>
            <person name="Kuo A."/>
            <person name="Mondo S."/>
            <person name="Pangilinan J."/>
            <person name="Riley R."/>
            <person name="LaButti K."/>
            <person name="Andreopoulos B."/>
            <person name="Lipzen A."/>
            <person name="Chen C."/>
            <person name="Yanf M."/>
            <person name="Daum C."/>
            <person name="Ng V."/>
            <person name="Clum A."/>
            <person name="Steindorff A."/>
            <person name="Ohm R."/>
            <person name="Martin F."/>
            <person name="Silar P."/>
            <person name="Natvig D."/>
            <person name="Lalanne C."/>
            <person name="Gautier V."/>
            <person name="Ament-velasquez S.L."/>
            <person name="Kruys A."/>
            <person name="Hutchinson M.I."/>
            <person name="Powell A.J."/>
            <person name="Barry K."/>
            <person name="Miller A.N."/>
            <person name="Grigoriev I.V."/>
            <person name="Debuchy R."/>
            <person name="Gladieux P."/>
            <person name="Thoren M.H."/>
            <person name="Johannesson H."/>
        </authorList>
    </citation>
    <scope>NUCLEOTIDE SEQUENCE</scope>
    <source>
        <strain evidence="2">SMH2392-1A</strain>
    </source>
</reference>
<comment type="caution">
    <text evidence="2">The sequence shown here is derived from an EMBL/GenBank/DDBJ whole genome shotgun (WGS) entry which is preliminary data.</text>
</comment>
<accession>A0AA40B6N1</accession>
<evidence type="ECO:0000313" key="3">
    <source>
        <dbReference type="Proteomes" id="UP001172101"/>
    </source>
</evidence>
<dbReference type="RefSeq" id="XP_060301143.1">
    <property type="nucleotide sequence ID" value="XM_060441396.1"/>
</dbReference>
<evidence type="ECO:0000313" key="2">
    <source>
        <dbReference type="EMBL" id="KAK0728288.1"/>
    </source>
</evidence>
<dbReference type="EMBL" id="JAUIRO010000002">
    <property type="protein sequence ID" value="KAK0728288.1"/>
    <property type="molecule type" value="Genomic_DNA"/>
</dbReference>
<gene>
    <name evidence="2" type="ORF">B0T26DRAFT_697487</name>
</gene>
<evidence type="ECO:0008006" key="4">
    <source>
        <dbReference type="Google" id="ProtNLM"/>
    </source>
</evidence>
<dbReference type="GeneID" id="85324666"/>
<dbReference type="Proteomes" id="UP001172101">
    <property type="component" value="Unassembled WGS sequence"/>
</dbReference>
<keyword evidence="1" id="KW-0732">Signal</keyword>
<organism evidence="2 3">
    <name type="scientific">Lasiosphaeria miniovina</name>
    <dbReference type="NCBI Taxonomy" id="1954250"/>
    <lineage>
        <taxon>Eukaryota</taxon>
        <taxon>Fungi</taxon>
        <taxon>Dikarya</taxon>
        <taxon>Ascomycota</taxon>
        <taxon>Pezizomycotina</taxon>
        <taxon>Sordariomycetes</taxon>
        <taxon>Sordariomycetidae</taxon>
        <taxon>Sordariales</taxon>
        <taxon>Lasiosphaeriaceae</taxon>
        <taxon>Lasiosphaeria</taxon>
    </lineage>
</organism>
<keyword evidence="3" id="KW-1185">Reference proteome</keyword>
<feature type="chain" id="PRO_5041421292" description="Secreted protein" evidence="1">
    <location>
        <begin position="27"/>
        <end position="72"/>
    </location>
</feature>
<sequence>MRRFLCIWRELRSLLFLHLFLLSTSTIQTVLRPHLQHTILTVLISSFQRYHRLMPVITVRPTICPRSPPYLV</sequence>
<name>A0AA40B6N1_9PEZI</name>
<feature type="signal peptide" evidence="1">
    <location>
        <begin position="1"/>
        <end position="26"/>
    </location>
</feature>
<dbReference type="AlphaFoldDB" id="A0AA40B6N1"/>
<evidence type="ECO:0000256" key="1">
    <source>
        <dbReference type="SAM" id="SignalP"/>
    </source>
</evidence>